<evidence type="ECO:0000313" key="2">
    <source>
        <dbReference type="Proteomes" id="UP001163324"/>
    </source>
</evidence>
<keyword evidence="2" id="KW-1185">Reference proteome</keyword>
<dbReference type="EMBL" id="CM047944">
    <property type="protein sequence ID" value="KAI9898861.1"/>
    <property type="molecule type" value="Genomic_DNA"/>
</dbReference>
<evidence type="ECO:0000313" key="1">
    <source>
        <dbReference type="EMBL" id="KAI9898861.1"/>
    </source>
</evidence>
<reference evidence="1" key="1">
    <citation type="submission" date="2022-10" db="EMBL/GenBank/DDBJ databases">
        <title>Complete Genome of Trichothecium roseum strain YXFP-22015, a Plant Pathogen Isolated from Citrus.</title>
        <authorList>
            <person name="Wang Y."/>
            <person name="Zhu L."/>
        </authorList>
    </citation>
    <scope>NUCLEOTIDE SEQUENCE</scope>
    <source>
        <strain evidence="1">YXFP-22015</strain>
    </source>
</reference>
<dbReference type="Proteomes" id="UP001163324">
    <property type="component" value="Chromosome 5"/>
</dbReference>
<accession>A0ACC0UXR7</accession>
<name>A0ACC0UXR7_9HYPO</name>
<proteinExistence type="predicted"/>
<gene>
    <name evidence="1" type="ORF">N3K66_005322</name>
</gene>
<sequence>METAAPRRSLDIFNTTSSGDSDSQTIDACPENADAQVQLAPDTRSLSLVERPSTTTTTTTTTTAATTATTATTTTPPTSSPPLDRTITRPSQPRPLCLLPPPPPPPSLPPPSRPSTRLPPLCVPLSPNSEFSAIRGLPRPTSAQGPPYCGPLQHRDTVAATVPESPAILSTTTPTTNPRLSSCILPNVRTFARCSPVPGWPLRANPSHSKNNNFARLRPNNRGRNHAAAMPGRPIAGSSGFINNNPVSAPPPAPASTAGTTKRPADGDIGGNDEMHSAPGGKMKLPRLDRSAGNSNVAEDFSSVVKNRLQSYTRTGQACDRCKVRKIRCDALPEGCSHCINLSLDCYVTDRVTGRTERRGYMQELEREKNNMISHIRDLEKLLAGKGVEVKPWEGSKKSDAPPSTSPSDQTSNGQRPLQPDEDWGRVGSLWVKDAASEPSRPSTGSRPFIIPNFPRSQLPSRPEETNLGVGFDSRPLSSISGTQLTIMGTTIDTAAFTAPDVDEPAPDDESPAPLYNKSVHAFIQSTMGVNPPLQVKLPPKEEGYNYANWYFWVMASYIPVLHKPTFMRLLERMYEEPGYQATSTEEVIVHMVFAIITYQYGVRNWADAVQRSHLNDQSNNHYHYSLSKFPDLMTSRDLEAVQAMTLIAAHTRAFPKPGCGSLISNLAFQRALEMNLHREPKNKPASGTNLGIEMRKRTWWTLLSLCVSTTGRRGRPMVITVEEFDTSFPEPIADELLTEEGVDESKSEEVACGFEVGLATFKIIPIMMEMYSNIYSVRVDAANYPKIVYALEKQLQDWEDNLPDSLKMDQATNDQPHLALAPLYVRMFGLEMRIWLRHNSVNPTKDPKMIMDNTRICEETAREYLHTVQQVIELKSLDTTWTQASIYAMSLFSMLVAHWERRRETTPEQVTILRQEMNEWLAVFDELGQLMGSGPGLRDQISSIVDRTIAWIENDMPAQKAKSQPVGTPVRLKKEQTQADLTTVSTIPPRPLTTPAQSSQSAQMLPTQPASQPRHKHSTHSAPQPTPHTAPPPPHAHSATTAAPSSQPAHQQTNAVPVTQQQVDASKGYYHDHAGMNGHATYGTPLSYNNHHQESMAPPTYDPQAALFYPGATQHATAAAAMGTGAEAHANQVLAFASQSAHIDPTMMWRGGSGWADWTAAIQEADHRFGATALMSMGGGNTTPVSRASMGGSVMGDAGHTAPQWPTLVFPDGHGHHHPQPQHHHIHHHGAPGV</sequence>
<organism evidence="1 2">
    <name type="scientific">Trichothecium roseum</name>
    <dbReference type="NCBI Taxonomy" id="47278"/>
    <lineage>
        <taxon>Eukaryota</taxon>
        <taxon>Fungi</taxon>
        <taxon>Dikarya</taxon>
        <taxon>Ascomycota</taxon>
        <taxon>Pezizomycotina</taxon>
        <taxon>Sordariomycetes</taxon>
        <taxon>Hypocreomycetidae</taxon>
        <taxon>Hypocreales</taxon>
        <taxon>Hypocreales incertae sedis</taxon>
        <taxon>Trichothecium</taxon>
    </lineage>
</organism>
<comment type="caution">
    <text evidence="1">The sequence shown here is derived from an EMBL/GenBank/DDBJ whole genome shotgun (WGS) entry which is preliminary data.</text>
</comment>
<protein>
    <submittedName>
        <fullName evidence="1">Uncharacterized protein</fullName>
    </submittedName>
</protein>